<accession>A0A7X6DMS6</accession>
<feature type="transmembrane region" description="Helical" evidence="2">
    <location>
        <begin position="106"/>
        <end position="124"/>
    </location>
</feature>
<dbReference type="InterPro" id="IPR050179">
    <property type="entry name" value="Trans_hexapeptide_repeat"/>
</dbReference>
<evidence type="ECO:0000256" key="1">
    <source>
        <dbReference type="ARBA" id="ARBA00007274"/>
    </source>
</evidence>
<sequence length="277" mass="30696">MFDESKNPPPRNRLDRFIRQFRYPAYFIALITLYTIASTAIGLALAPALWILSHWVPWSASFPGWLRWPLLGTGLGFSFFLSGFTLLVVIPIYNRLLPTRIKPFKGTYFTLAALPWFLHNGLFYLVRYTFLQYVTLTPPGLWFLRAMGMKIGERAFINTYLISDPCMLTVEDDVVLGGSVRIFAHYGGGGKLVIAPTFIGNKATIGLNATVMGDVQVGAGATILAHSVLLPGSRVGEGETWGGVPARRISREEMDRIKQEIQGLPADGVSPKSQSVR</sequence>
<comment type="similarity">
    <text evidence="1">Belongs to the transferase hexapeptide repeat family.</text>
</comment>
<proteinExistence type="inferred from homology"/>
<evidence type="ECO:0000313" key="4">
    <source>
        <dbReference type="Proteomes" id="UP000534783"/>
    </source>
</evidence>
<dbReference type="RefSeq" id="WP_168058256.1">
    <property type="nucleotide sequence ID" value="NZ_VTOW01000001.1"/>
</dbReference>
<organism evidence="3 4">
    <name type="scientific">Candidatus Manganitrophus noduliformans</name>
    <dbReference type="NCBI Taxonomy" id="2606439"/>
    <lineage>
        <taxon>Bacteria</taxon>
        <taxon>Pseudomonadati</taxon>
        <taxon>Nitrospirota</taxon>
        <taxon>Nitrospiria</taxon>
        <taxon>Candidatus Troglogloeales</taxon>
        <taxon>Candidatus Manganitrophaceae</taxon>
        <taxon>Candidatus Manganitrophus</taxon>
    </lineage>
</organism>
<comment type="caution">
    <text evidence="3">The sequence shown here is derived from an EMBL/GenBank/DDBJ whole genome shotgun (WGS) entry which is preliminary data.</text>
</comment>
<evidence type="ECO:0000256" key="2">
    <source>
        <dbReference type="SAM" id="Phobius"/>
    </source>
</evidence>
<dbReference type="PANTHER" id="PTHR43300:SF10">
    <property type="entry name" value="2,3,4,5-TETRAHYDROPYRIDINE-2,6-DICARBOXYLATE N-ACETYLTRANSFERASE"/>
    <property type="match status" value="1"/>
</dbReference>
<reference evidence="3 4" key="1">
    <citation type="journal article" date="2020" name="Nature">
        <title>Bacterial chemolithoautotrophy via manganese oxidation.</title>
        <authorList>
            <person name="Yu H."/>
            <person name="Leadbetter J.R."/>
        </authorList>
    </citation>
    <scope>NUCLEOTIDE SEQUENCE [LARGE SCALE GENOMIC DNA]</scope>
    <source>
        <strain evidence="3 4">Mn-1</strain>
    </source>
</reference>
<protein>
    <submittedName>
        <fullName evidence="3">Uncharacterized protein</fullName>
    </submittedName>
</protein>
<dbReference type="PANTHER" id="PTHR43300">
    <property type="entry name" value="ACETYLTRANSFERASE"/>
    <property type="match status" value="1"/>
</dbReference>
<dbReference type="SUPFAM" id="SSF51161">
    <property type="entry name" value="Trimeric LpxA-like enzymes"/>
    <property type="match status" value="1"/>
</dbReference>
<feature type="transmembrane region" description="Helical" evidence="2">
    <location>
        <begin position="21"/>
        <end position="50"/>
    </location>
</feature>
<gene>
    <name evidence="3" type="ORF">MNODULE_04395</name>
</gene>
<evidence type="ECO:0000313" key="3">
    <source>
        <dbReference type="EMBL" id="NKE69982.1"/>
    </source>
</evidence>
<keyword evidence="2" id="KW-0472">Membrane</keyword>
<keyword evidence="4" id="KW-1185">Reference proteome</keyword>
<dbReference type="Proteomes" id="UP000534783">
    <property type="component" value="Unassembled WGS sequence"/>
</dbReference>
<dbReference type="Gene3D" id="2.160.10.10">
    <property type="entry name" value="Hexapeptide repeat proteins"/>
    <property type="match status" value="1"/>
</dbReference>
<keyword evidence="2" id="KW-0812">Transmembrane</keyword>
<dbReference type="EMBL" id="VTOW01000001">
    <property type="protein sequence ID" value="NKE69982.1"/>
    <property type="molecule type" value="Genomic_DNA"/>
</dbReference>
<dbReference type="AlphaFoldDB" id="A0A7X6DMS6"/>
<dbReference type="InterPro" id="IPR011004">
    <property type="entry name" value="Trimer_LpxA-like_sf"/>
</dbReference>
<keyword evidence="2" id="KW-1133">Transmembrane helix</keyword>
<name>A0A7X6DMS6_9BACT</name>
<feature type="transmembrane region" description="Helical" evidence="2">
    <location>
        <begin position="70"/>
        <end position="94"/>
    </location>
</feature>